<reference evidence="3 4" key="1">
    <citation type="submission" date="2019-02" db="EMBL/GenBank/DDBJ databases">
        <title>Deep-cultivation of Planctomycetes and their phenomic and genomic characterization uncovers novel biology.</title>
        <authorList>
            <person name="Wiegand S."/>
            <person name="Jogler M."/>
            <person name="Boedeker C."/>
            <person name="Pinto D."/>
            <person name="Vollmers J."/>
            <person name="Rivas-Marin E."/>
            <person name="Kohn T."/>
            <person name="Peeters S.H."/>
            <person name="Heuer A."/>
            <person name="Rast P."/>
            <person name="Oberbeckmann S."/>
            <person name="Bunk B."/>
            <person name="Jeske O."/>
            <person name="Meyerdierks A."/>
            <person name="Storesund J.E."/>
            <person name="Kallscheuer N."/>
            <person name="Luecker S."/>
            <person name="Lage O.M."/>
            <person name="Pohl T."/>
            <person name="Merkel B.J."/>
            <person name="Hornburger P."/>
            <person name="Mueller R.-W."/>
            <person name="Bruemmer F."/>
            <person name="Labrenz M."/>
            <person name="Spormann A.M."/>
            <person name="Op den Camp H."/>
            <person name="Overmann J."/>
            <person name="Amann R."/>
            <person name="Jetten M.S.M."/>
            <person name="Mascher T."/>
            <person name="Medema M.H."/>
            <person name="Devos D.P."/>
            <person name="Kaster A.-K."/>
            <person name="Ovreas L."/>
            <person name="Rohde M."/>
            <person name="Galperin M.Y."/>
            <person name="Jogler C."/>
        </authorList>
    </citation>
    <scope>NUCLEOTIDE SEQUENCE [LARGE SCALE GENOMIC DNA]</scope>
    <source>
        <strain evidence="3 4">FF011L</strain>
    </source>
</reference>
<dbReference type="Gene3D" id="3.40.50.2300">
    <property type="match status" value="1"/>
</dbReference>
<keyword evidence="1" id="KW-0597">Phosphoprotein</keyword>
<dbReference type="OrthoDB" id="9813953at2"/>
<dbReference type="PANTHER" id="PTHR43228">
    <property type="entry name" value="TWO-COMPONENT RESPONSE REGULATOR"/>
    <property type="match status" value="1"/>
</dbReference>
<dbReference type="RefSeq" id="WP_145352609.1">
    <property type="nucleotide sequence ID" value="NZ_CP036262.1"/>
</dbReference>
<name>A0A517MI84_9BACT</name>
<dbReference type="EMBL" id="CP036262">
    <property type="protein sequence ID" value="QDS94598.1"/>
    <property type="molecule type" value="Genomic_DNA"/>
</dbReference>
<evidence type="ECO:0000256" key="1">
    <source>
        <dbReference type="PROSITE-ProRule" id="PRU00169"/>
    </source>
</evidence>
<feature type="modified residue" description="4-aspartylphosphate" evidence="1">
    <location>
        <position position="55"/>
    </location>
</feature>
<organism evidence="3 4">
    <name type="scientific">Roseimaritima multifibrata</name>
    <dbReference type="NCBI Taxonomy" id="1930274"/>
    <lineage>
        <taxon>Bacteria</taxon>
        <taxon>Pseudomonadati</taxon>
        <taxon>Planctomycetota</taxon>
        <taxon>Planctomycetia</taxon>
        <taxon>Pirellulales</taxon>
        <taxon>Pirellulaceae</taxon>
        <taxon>Roseimaritima</taxon>
    </lineage>
</organism>
<evidence type="ECO:0000313" key="4">
    <source>
        <dbReference type="Proteomes" id="UP000320672"/>
    </source>
</evidence>
<dbReference type="Proteomes" id="UP000320672">
    <property type="component" value="Chromosome"/>
</dbReference>
<gene>
    <name evidence="3" type="primary">cheY_2</name>
    <name evidence="3" type="ORF">FF011L_33770</name>
</gene>
<evidence type="ECO:0000259" key="2">
    <source>
        <dbReference type="PROSITE" id="PS50110"/>
    </source>
</evidence>
<dbReference type="PROSITE" id="PS50110">
    <property type="entry name" value="RESPONSE_REGULATORY"/>
    <property type="match status" value="1"/>
</dbReference>
<dbReference type="InterPro" id="IPR011006">
    <property type="entry name" value="CheY-like_superfamily"/>
</dbReference>
<sequence>MGTKRLLVVDDALFMRKRIREIAETAGWEIAGEAEDGEQALAIYEQTKPDLVTLDIVMPKLDGVSTLKQLMQFDPQARVVMVSAVNQKPKLAECIAAGAIDFIVKPFDKAGLLAFFEKSLAADNQS</sequence>
<accession>A0A517MI84</accession>
<protein>
    <submittedName>
        <fullName evidence="3">Chemotaxis protein CheY</fullName>
    </submittedName>
</protein>
<dbReference type="InterPro" id="IPR001789">
    <property type="entry name" value="Sig_transdc_resp-reg_receiver"/>
</dbReference>
<feature type="domain" description="Response regulatory" evidence="2">
    <location>
        <begin position="5"/>
        <end position="120"/>
    </location>
</feature>
<dbReference type="PANTHER" id="PTHR43228:SF1">
    <property type="entry name" value="TWO-COMPONENT RESPONSE REGULATOR ARR22"/>
    <property type="match status" value="1"/>
</dbReference>
<evidence type="ECO:0000313" key="3">
    <source>
        <dbReference type="EMBL" id="QDS94598.1"/>
    </source>
</evidence>
<dbReference type="InterPro" id="IPR052048">
    <property type="entry name" value="ST_Response_Regulator"/>
</dbReference>
<dbReference type="Pfam" id="PF00072">
    <property type="entry name" value="Response_reg"/>
    <property type="match status" value="1"/>
</dbReference>
<proteinExistence type="predicted"/>
<dbReference type="SUPFAM" id="SSF52172">
    <property type="entry name" value="CheY-like"/>
    <property type="match status" value="1"/>
</dbReference>
<dbReference type="SMART" id="SM00448">
    <property type="entry name" value="REC"/>
    <property type="match status" value="1"/>
</dbReference>
<dbReference type="AlphaFoldDB" id="A0A517MI84"/>
<keyword evidence="4" id="KW-1185">Reference proteome</keyword>
<dbReference type="GO" id="GO:0000160">
    <property type="term" value="P:phosphorelay signal transduction system"/>
    <property type="evidence" value="ECO:0007669"/>
    <property type="project" value="InterPro"/>
</dbReference>
<dbReference type="KEGG" id="rml:FF011L_33770"/>